<proteinExistence type="predicted"/>
<reference evidence="3" key="1">
    <citation type="submission" date="2023-07" db="EMBL/GenBank/DDBJ databases">
        <title>30 novel species of actinomycetes from the DSMZ collection.</title>
        <authorList>
            <person name="Nouioui I."/>
        </authorList>
    </citation>
    <scope>NUCLEOTIDE SEQUENCE [LARGE SCALE GENOMIC DNA]</scope>
    <source>
        <strain evidence="3">DSM 42041</strain>
    </source>
</reference>
<dbReference type="RefSeq" id="WP_311676105.1">
    <property type="nucleotide sequence ID" value="NZ_JAVREQ010000040.1"/>
</dbReference>
<accession>A0ABU2NZV6</accession>
<sequence>MGRAPDWPGPGHGPPSALGHTLRPAQPAPTAVLFADRALFDLLMLVWCTGADRSAALDHLHTLSEPWSGEVERAELLPSPGR</sequence>
<gene>
    <name evidence="2" type="ORF">RM572_27590</name>
</gene>
<keyword evidence="3" id="KW-1185">Reference proteome</keyword>
<comment type="caution">
    <text evidence="2">The sequence shown here is derived from an EMBL/GenBank/DDBJ whole genome shotgun (WGS) entry which is preliminary data.</text>
</comment>
<evidence type="ECO:0000256" key="1">
    <source>
        <dbReference type="SAM" id="MobiDB-lite"/>
    </source>
</evidence>
<name>A0ABU2NZV6_9ACTN</name>
<protein>
    <submittedName>
        <fullName evidence="2">Uncharacterized protein</fullName>
    </submittedName>
</protein>
<feature type="region of interest" description="Disordered" evidence="1">
    <location>
        <begin position="1"/>
        <end position="23"/>
    </location>
</feature>
<dbReference type="Proteomes" id="UP001183414">
    <property type="component" value="Unassembled WGS sequence"/>
</dbReference>
<evidence type="ECO:0000313" key="3">
    <source>
        <dbReference type="Proteomes" id="UP001183414"/>
    </source>
</evidence>
<evidence type="ECO:0000313" key="2">
    <source>
        <dbReference type="EMBL" id="MDT0382526.1"/>
    </source>
</evidence>
<dbReference type="EMBL" id="JAVREQ010000040">
    <property type="protein sequence ID" value="MDT0382526.1"/>
    <property type="molecule type" value="Genomic_DNA"/>
</dbReference>
<organism evidence="2 3">
    <name type="scientific">Streptomyces hazeniae</name>
    <dbReference type="NCBI Taxonomy" id="3075538"/>
    <lineage>
        <taxon>Bacteria</taxon>
        <taxon>Bacillati</taxon>
        <taxon>Actinomycetota</taxon>
        <taxon>Actinomycetes</taxon>
        <taxon>Kitasatosporales</taxon>
        <taxon>Streptomycetaceae</taxon>
        <taxon>Streptomyces</taxon>
    </lineage>
</organism>